<evidence type="ECO:0000256" key="10">
    <source>
        <dbReference type="ARBA" id="ARBA00023004"/>
    </source>
</evidence>
<dbReference type="PANTHER" id="PTHR47354:SF6">
    <property type="entry name" value="NADH OXIDOREDUCTASE HCR"/>
    <property type="match status" value="1"/>
</dbReference>
<dbReference type="GO" id="GO:0051537">
    <property type="term" value="F:2 iron, 2 sulfur cluster binding"/>
    <property type="evidence" value="ECO:0007669"/>
    <property type="project" value="UniProtKB-KW"/>
</dbReference>
<dbReference type="Pfam" id="PF08022">
    <property type="entry name" value="FAD_binding_8"/>
    <property type="match status" value="1"/>
</dbReference>
<dbReference type="InterPro" id="IPR039261">
    <property type="entry name" value="FNR_nucleotide-bd"/>
</dbReference>
<proteinExistence type="predicted"/>
<keyword evidence="9" id="KW-0560">Oxidoreductase</keyword>
<feature type="transmembrane region" description="Helical" evidence="13">
    <location>
        <begin position="80"/>
        <end position="98"/>
    </location>
</feature>
<dbReference type="Proteomes" id="UP000034366">
    <property type="component" value="Unassembled WGS sequence"/>
</dbReference>
<dbReference type="InterPro" id="IPR001433">
    <property type="entry name" value="OxRdtase_FAD/NAD-bd"/>
</dbReference>
<evidence type="ECO:0000256" key="12">
    <source>
        <dbReference type="ARBA" id="ARBA00023136"/>
    </source>
</evidence>
<dbReference type="InterPro" id="IPR013112">
    <property type="entry name" value="FAD-bd_8"/>
</dbReference>
<feature type="domain" description="FAD-binding FR-type" evidence="14">
    <location>
        <begin position="186"/>
        <end position="285"/>
    </location>
</feature>
<evidence type="ECO:0000256" key="11">
    <source>
        <dbReference type="ARBA" id="ARBA00023014"/>
    </source>
</evidence>
<dbReference type="Gene3D" id="2.40.30.10">
    <property type="entry name" value="Translation factors"/>
    <property type="match status" value="1"/>
</dbReference>
<comment type="caution">
    <text evidence="15">The sequence shown here is derived from an EMBL/GenBank/DDBJ whole genome shotgun (WGS) entry which is preliminary data.</text>
</comment>
<reference evidence="15 16" key="1">
    <citation type="journal article" date="2015" name="Nature">
        <title>rRNA introns, odd ribosomes, and small enigmatic genomes across a large radiation of phyla.</title>
        <authorList>
            <person name="Brown C.T."/>
            <person name="Hug L.A."/>
            <person name="Thomas B.C."/>
            <person name="Sharon I."/>
            <person name="Castelle C.J."/>
            <person name="Singh A."/>
            <person name="Wilkins M.J."/>
            <person name="Williams K.H."/>
            <person name="Banfield J.F."/>
        </authorList>
    </citation>
    <scope>NUCLEOTIDE SEQUENCE [LARGE SCALE GENOMIC DNA]</scope>
</reference>
<keyword evidence="3" id="KW-0285">Flavoprotein</keyword>
<feature type="transmembrane region" description="Helical" evidence="13">
    <location>
        <begin position="9"/>
        <end position="28"/>
    </location>
</feature>
<evidence type="ECO:0000256" key="1">
    <source>
        <dbReference type="ARBA" id="ARBA00001974"/>
    </source>
</evidence>
<evidence type="ECO:0000256" key="5">
    <source>
        <dbReference type="ARBA" id="ARBA00022714"/>
    </source>
</evidence>
<dbReference type="InterPro" id="IPR050415">
    <property type="entry name" value="MRET"/>
</dbReference>
<dbReference type="EMBL" id="LBTW01000060">
    <property type="protein sequence ID" value="KKQ47080.1"/>
    <property type="molecule type" value="Genomic_DNA"/>
</dbReference>
<dbReference type="Pfam" id="PF01794">
    <property type="entry name" value="Ferric_reduct"/>
    <property type="match status" value="1"/>
</dbReference>
<dbReference type="PANTHER" id="PTHR47354">
    <property type="entry name" value="NADH OXIDOREDUCTASE HCR"/>
    <property type="match status" value="1"/>
</dbReference>
<keyword evidence="5" id="KW-0001">2Fe-2S</keyword>
<dbReference type="InterPro" id="IPR017938">
    <property type="entry name" value="Riboflavin_synthase-like_b-brl"/>
</dbReference>
<keyword evidence="12 13" id="KW-0472">Membrane</keyword>
<evidence type="ECO:0000256" key="8">
    <source>
        <dbReference type="ARBA" id="ARBA00022989"/>
    </source>
</evidence>
<keyword evidence="8 13" id="KW-1133">Transmembrane helix</keyword>
<name>A0A0G0I7W1_9BACT</name>
<evidence type="ECO:0000313" key="16">
    <source>
        <dbReference type="Proteomes" id="UP000034366"/>
    </source>
</evidence>
<keyword evidence="6" id="KW-0479">Metal-binding</keyword>
<gene>
    <name evidence="15" type="ORF">US67_C0060G0006</name>
</gene>
<organism evidence="15 16">
    <name type="scientific">Candidatus Woesebacteria bacterium GW2011_GWD1_38_10</name>
    <dbReference type="NCBI Taxonomy" id="1618592"/>
    <lineage>
        <taxon>Bacteria</taxon>
        <taxon>Candidatus Woeseibacteriota</taxon>
    </lineage>
</organism>
<feature type="transmembrane region" description="Helical" evidence="13">
    <location>
        <begin position="110"/>
        <end position="129"/>
    </location>
</feature>
<evidence type="ECO:0000256" key="2">
    <source>
        <dbReference type="ARBA" id="ARBA00004141"/>
    </source>
</evidence>
<evidence type="ECO:0000256" key="9">
    <source>
        <dbReference type="ARBA" id="ARBA00023002"/>
    </source>
</evidence>
<keyword evidence="10" id="KW-0408">Iron</keyword>
<dbReference type="GO" id="GO:0046872">
    <property type="term" value="F:metal ion binding"/>
    <property type="evidence" value="ECO:0007669"/>
    <property type="project" value="UniProtKB-KW"/>
</dbReference>
<dbReference type="SUPFAM" id="SSF63380">
    <property type="entry name" value="Riboflavin synthase domain-like"/>
    <property type="match status" value="1"/>
</dbReference>
<dbReference type="InterPro" id="IPR013130">
    <property type="entry name" value="Fe3_Rdtase_TM_dom"/>
</dbReference>
<dbReference type="SUPFAM" id="SSF52343">
    <property type="entry name" value="Ferredoxin reductase-like, C-terminal NADP-linked domain"/>
    <property type="match status" value="1"/>
</dbReference>
<dbReference type="AlphaFoldDB" id="A0A0G0I7W1"/>
<feature type="transmembrane region" description="Helical" evidence="13">
    <location>
        <begin position="166"/>
        <end position="185"/>
    </location>
</feature>
<sequence length="409" mass="46835">MPNSFKIRLLYVSYILFFVVGSLILIASLPKHTYITSNDFGRLLGIWAITAMAFQFILSSRFKPLEKGIGLIRIMSIHSFNAKLLLILVILHPLFLGMIGKFEYYDLPHWIGFITTLLLIFIVVASVFTNILKMNYEVWKFFHQVSYLILILTIIHSFLLRSGLFLYWWILMIILAGIGIIAKIFRKTYKFMVDDISEESHNIWTIKLKPVKGRIFNYNPGQFAYIRFFGQVSPEEHHFTISSSPGEKYLTFTVKNLGDFTSTIPKIKNGDMAIIDGPYGVFTNINNPGPFLFIAGGIGITPVMSMLRFMAGKDIFGDSVLLYVLKNENDAVFKEEIIKISKKGWLKVVYKYTEKEGYVDAKLLKKIENISSRTVFLVGPEGMMTSVKKILLDIGVSNNRIFTERFSLK</sequence>
<evidence type="ECO:0000256" key="6">
    <source>
        <dbReference type="ARBA" id="ARBA00022723"/>
    </source>
</evidence>
<evidence type="ECO:0000313" key="15">
    <source>
        <dbReference type="EMBL" id="KKQ47080.1"/>
    </source>
</evidence>
<evidence type="ECO:0000256" key="13">
    <source>
        <dbReference type="SAM" id="Phobius"/>
    </source>
</evidence>
<feature type="transmembrane region" description="Helical" evidence="13">
    <location>
        <begin position="141"/>
        <end position="160"/>
    </location>
</feature>
<dbReference type="GO" id="GO:0016020">
    <property type="term" value="C:membrane"/>
    <property type="evidence" value="ECO:0007669"/>
    <property type="project" value="UniProtKB-SubCell"/>
</dbReference>
<dbReference type="InterPro" id="IPR017927">
    <property type="entry name" value="FAD-bd_FR_type"/>
</dbReference>
<dbReference type="Pfam" id="PF00175">
    <property type="entry name" value="NAD_binding_1"/>
    <property type="match status" value="1"/>
</dbReference>
<dbReference type="Gene3D" id="3.40.50.80">
    <property type="entry name" value="Nucleotide-binding domain of ferredoxin-NADP reductase (FNR) module"/>
    <property type="match status" value="1"/>
</dbReference>
<accession>A0A0G0I7W1</accession>
<evidence type="ECO:0000259" key="14">
    <source>
        <dbReference type="PROSITE" id="PS51384"/>
    </source>
</evidence>
<keyword evidence="11" id="KW-0411">Iron-sulfur</keyword>
<keyword evidence="4 13" id="KW-0812">Transmembrane</keyword>
<feature type="transmembrane region" description="Helical" evidence="13">
    <location>
        <begin position="40"/>
        <end position="59"/>
    </location>
</feature>
<comment type="cofactor">
    <cofactor evidence="1">
        <name>FAD</name>
        <dbReference type="ChEBI" id="CHEBI:57692"/>
    </cofactor>
</comment>
<dbReference type="GO" id="GO:0016491">
    <property type="term" value="F:oxidoreductase activity"/>
    <property type="evidence" value="ECO:0007669"/>
    <property type="project" value="UniProtKB-KW"/>
</dbReference>
<evidence type="ECO:0000256" key="4">
    <source>
        <dbReference type="ARBA" id="ARBA00022692"/>
    </source>
</evidence>
<comment type="subcellular location">
    <subcellularLocation>
        <location evidence="2">Membrane</location>
        <topology evidence="2">Multi-pass membrane protein</topology>
    </subcellularLocation>
</comment>
<evidence type="ECO:0000256" key="3">
    <source>
        <dbReference type="ARBA" id="ARBA00022630"/>
    </source>
</evidence>
<evidence type="ECO:0000256" key="7">
    <source>
        <dbReference type="ARBA" id="ARBA00022827"/>
    </source>
</evidence>
<protein>
    <submittedName>
        <fullName evidence="15">Oxidoreductase NAD-binding domain protein</fullName>
    </submittedName>
</protein>
<keyword evidence="7" id="KW-0274">FAD</keyword>
<dbReference type="PROSITE" id="PS51384">
    <property type="entry name" value="FAD_FR"/>
    <property type="match status" value="1"/>
</dbReference>
<dbReference type="PRINTS" id="PR00410">
    <property type="entry name" value="PHEHYDRXLASE"/>
</dbReference>